<dbReference type="AlphaFoldDB" id="A0A0M9A3Q0"/>
<gene>
    <name evidence="2" type="ORF">WN51_11243</name>
</gene>
<reference evidence="2 3" key="1">
    <citation type="submission" date="2015-07" db="EMBL/GenBank/DDBJ databases">
        <title>The genome of Melipona quadrifasciata.</title>
        <authorList>
            <person name="Pan H."/>
            <person name="Kapheim K."/>
        </authorList>
    </citation>
    <scope>NUCLEOTIDE SEQUENCE [LARGE SCALE GENOMIC DNA]</scope>
    <source>
        <strain evidence="2">0111107301</strain>
        <tissue evidence="2">Whole body</tissue>
    </source>
</reference>
<proteinExistence type="predicted"/>
<feature type="region of interest" description="Disordered" evidence="1">
    <location>
        <begin position="29"/>
        <end position="50"/>
    </location>
</feature>
<evidence type="ECO:0000313" key="2">
    <source>
        <dbReference type="EMBL" id="KOX76610.1"/>
    </source>
</evidence>
<dbReference type="EMBL" id="KQ435745">
    <property type="protein sequence ID" value="KOX76610.1"/>
    <property type="molecule type" value="Genomic_DNA"/>
</dbReference>
<evidence type="ECO:0000313" key="3">
    <source>
        <dbReference type="Proteomes" id="UP000053105"/>
    </source>
</evidence>
<evidence type="ECO:0000256" key="1">
    <source>
        <dbReference type="SAM" id="MobiDB-lite"/>
    </source>
</evidence>
<dbReference type="Proteomes" id="UP000053105">
    <property type="component" value="Unassembled WGS sequence"/>
</dbReference>
<protein>
    <submittedName>
        <fullName evidence="2">Uncharacterized protein</fullName>
    </submittedName>
</protein>
<accession>A0A0M9A3Q0</accession>
<organism evidence="2 3">
    <name type="scientific">Melipona quadrifasciata</name>
    <dbReference type="NCBI Taxonomy" id="166423"/>
    <lineage>
        <taxon>Eukaryota</taxon>
        <taxon>Metazoa</taxon>
        <taxon>Ecdysozoa</taxon>
        <taxon>Arthropoda</taxon>
        <taxon>Hexapoda</taxon>
        <taxon>Insecta</taxon>
        <taxon>Pterygota</taxon>
        <taxon>Neoptera</taxon>
        <taxon>Endopterygota</taxon>
        <taxon>Hymenoptera</taxon>
        <taxon>Apocrita</taxon>
        <taxon>Aculeata</taxon>
        <taxon>Apoidea</taxon>
        <taxon>Anthophila</taxon>
        <taxon>Apidae</taxon>
        <taxon>Melipona</taxon>
    </lineage>
</organism>
<sequence>MVTNETADKAAYNDRVRWSDGAAATMTKTGETYRNDSSERACASVENSKS</sequence>
<name>A0A0M9A3Q0_9HYME</name>
<keyword evidence="3" id="KW-1185">Reference proteome</keyword>